<dbReference type="STRING" id="488535.SAMN04487963_0995"/>
<proteinExistence type="predicted"/>
<sequence>MTDNWDNLPAPLELDNPLWRYALIAWSCPKVEQACLELQARNWSVTRILAAGWLAVEGRDYETEAAIVQRWREQMTNALRMTRKQIPRHQPALSSLRKQLANAELEAERVELALAYESLRRPGKADTGKLTQAERIRANLRAVSPTHNFDQETGRLLDALVHHLPQDSSYGADKP</sequence>
<dbReference type="OrthoDB" id="5795846at2"/>
<dbReference type="NCBIfam" id="TIGR02444">
    <property type="entry name" value="TIGR02444 family protein"/>
    <property type="match status" value="1"/>
</dbReference>
<gene>
    <name evidence="1" type="ORF">SAMN04487963_0995</name>
</gene>
<evidence type="ECO:0000313" key="2">
    <source>
        <dbReference type="Proteomes" id="UP000198519"/>
    </source>
</evidence>
<dbReference type="AlphaFoldDB" id="A0A1I4MC73"/>
<keyword evidence="2" id="KW-1185">Reference proteome</keyword>
<reference evidence="2" key="1">
    <citation type="submission" date="2016-10" db="EMBL/GenBank/DDBJ databases">
        <authorList>
            <person name="Varghese N."/>
            <person name="Submissions S."/>
        </authorList>
    </citation>
    <scope>NUCLEOTIDE SEQUENCE [LARGE SCALE GENOMIC DNA]</scope>
    <source>
        <strain evidence="2">CGMCC 1.7061</strain>
    </source>
</reference>
<accession>A0A1I4MC73</accession>
<dbReference type="InterPro" id="IPR012659">
    <property type="entry name" value="CHP02444"/>
</dbReference>
<evidence type="ECO:0000313" key="1">
    <source>
        <dbReference type="EMBL" id="SFM00962.1"/>
    </source>
</evidence>
<dbReference type="RefSeq" id="WP_092020747.1">
    <property type="nucleotide sequence ID" value="NZ_FOUE01000001.1"/>
</dbReference>
<dbReference type="Proteomes" id="UP000198519">
    <property type="component" value="Unassembled WGS sequence"/>
</dbReference>
<protein>
    <submittedName>
        <fullName evidence="1">TIGR02444 family protein</fullName>
    </submittedName>
</protein>
<dbReference type="EMBL" id="FOUE01000001">
    <property type="protein sequence ID" value="SFM00962.1"/>
    <property type="molecule type" value="Genomic_DNA"/>
</dbReference>
<organism evidence="1 2">
    <name type="scientific">Marinobacter zhejiangensis</name>
    <dbReference type="NCBI Taxonomy" id="488535"/>
    <lineage>
        <taxon>Bacteria</taxon>
        <taxon>Pseudomonadati</taxon>
        <taxon>Pseudomonadota</taxon>
        <taxon>Gammaproteobacteria</taxon>
        <taxon>Pseudomonadales</taxon>
        <taxon>Marinobacteraceae</taxon>
        <taxon>Marinobacter</taxon>
    </lineage>
</organism>
<dbReference type="Pfam" id="PF09523">
    <property type="entry name" value="DUF2390"/>
    <property type="match status" value="1"/>
</dbReference>
<name>A0A1I4MC73_9GAMM</name>